<feature type="region of interest" description="Disordered" evidence="1">
    <location>
        <begin position="138"/>
        <end position="167"/>
    </location>
</feature>
<feature type="compositionally biased region" description="Low complexity" evidence="1">
    <location>
        <begin position="149"/>
        <end position="167"/>
    </location>
</feature>
<gene>
    <name evidence="2" type="ORF">SDC9_169858</name>
</gene>
<feature type="region of interest" description="Disordered" evidence="1">
    <location>
        <begin position="1"/>
        <end position="71"/>
    </location>
</feature>
<organism evidence="2">
    <name type="scientific">bioreactor metagenome</name>
    <dbReference type="NCBI Taxonomy" id="1076179"/>
    <lineage>
        <taxon>unclassified sequences</taxon>
        <taxon>metagenomes</taxon>
        <taxon>ecological metagenomes</taxon>
    </lineage>
</organism>
<dbReference type="AlphaFoldDB" id="A0A645G752"/>
<proteinExistence type="predicted"/>
<accession>A0A645G752</accession>
<feature type="compositionally biased region" description="Polar residues" evidence="1">
    <location>
        <begin position="37"/>
        <end position="52"/>
    </location>
</feature>
<reference evidence="2" key="1">
    <citation type="submission" date="2019-08" db="EMBL/GenBank/DDBJ databases">
        <authorList>
            <person name="Kucharzyk K."/>
            <person name="Murdoch R.W."/>
            <person name="Higgins S."/>
            <person name="Loffler F."/>
        </authorList>
    </citation>
    <scope>NUCLEOTIDE SEQUENCE</scope>
</reference>
<evidence type="ECO:0000313" key="2">
    <source>
        <dbReference type="EMBL" id="MPN22475.1"/>
    </source>
</evidence>
<comment type="caution">
    <text evidence="2">The sequence shown here is derived from an EMBL/GenBank/DDBJ whole genome shotgun (WGS) entry which is preliminary data.</text>
</comment>
<feature type="compositionally biased region" description="Low complexity" evidence="1">
    <location>
        <begin position="1"/>
        <end position="23"/>
    </location>
</feature>
<dbReference type="EMBL" id="VSSQ01070713">
    <property type="protein sequence ID" value="MPN22475.1"/>
    <property type="molecule type" value="Genomic_DNA"/>
</dbReference>
<name>A0A645G752_9ZZZZ</name>
<feature type="compositionally biased region" description="Polar residues" evidence="1">
    <location>
        <begin position="138"/>
        <end position="148"/>
    </location>
</feature>
<feature type="region of interest" description="Disordered" evidence="1">
    <location>
        <begin position="98"/>
        <end position="120"/>
    </location>
</feature>
<sequence length="167" mass="17228">MQWATSFKAMTKAASAATTTTKAVDCSNAESVKEMQLRQNTSPTQKTANSPKPGTPPNWAATPSPPPSSAISWAASLARRKPSRAPMAAKSGSIAWIASSTNSAPRRKPPTQACPPLNGRPMVQATCTESYSMAAASSTSNVTSCTARSNASSAPQTPSAATTRSRA</sequence>
<evidence type="ECO:0000256" key="1">
    <source>
        <dbReference type="SAM" id="MobiDB-lite"/>
    </source>
</evidence>
<protein>
    <submittedName>
        <fullName evidence="2">Uncharacterized protein</fullName>
    </submittedName>
</protein>